<dbReference type="EMBL" id="JADNRY010000072">
    <property type="protein sequence ID" value="KAF9067520.1"/>
    <property type="molecule type" value="Genomic_DNA"/>
</dbReference>
<evidence type="ECO:0000256" key="1">
    <source>
        <dbReference type="SAM" id="MobiDB-lite"/>
    </source>
</evidence>
<dbReference type="OrthoDB" id="3222453at2759"/>
<feature type="compositionally biased region" description="Basic and acidic residues" evidence="1">
    <location>
        <begin position="579"/>
        <end position="588"/>
    </location>
</feature>
<evidence type="ECO:0000313" key="2">
    <source>
        <dbReference type="EMBL" id="KAF9067520.1"/>
    </source>
</evidence>
<organism evidence="2 3">
    <name type="scientific">Rhodocollybia butyracea</name>
    <dbReference type="NCBI Taxonomy" id="206335"/>
    <lineage>
        <taxon>Eukaryota</taxon>
        <taxon>Fungi</taxon>
        <taxon>Dikarya</taxon>
        <taxon>Basidiomycota</taxon>
        <taxon>Agaricomycotina</taxon>
        <taxon>Agaricomycetes</taxon>
        <taxon>Agaricomycetidae</taxon>
        <taxon>Agaricales</taxon>
        <taxon>Marasmiineae</taxon>
        <taxon>Omphalotaceae</taxon>
        <taxon>Rhodocollybia</taxon>
    </lineage>
</organism>
<proteinExistence type="predicted"/>
<dbReference type="AlphaFoldDB" id="A0A9P5PT71"/>
<evidence type="ECO:0000313" key="3">
    <source>
        <dbReference type="Proteomes" id="UP000772434"/>
    </source>
</evidence>
<keyword evidence="3" id="KW-1185">Reference proteome</keyword>
<sequence length="588" mass="64971">MTAHPLIPTHSPSSRIFQDANNFSMPGPNIFNNISASPPQPPDLTTYNCRPQTHTRPASSRWVESEVYARQMLPRGNGFPLWRPKLNNSSLPSIYQEEGVQIGDLGIITRAELSIISSTYATTPHLDSTVTDTQELPRGHWVPSHPSNVRLAGVIPYCPCTLVLIPDEVGGGLSFRSEASKGALLVLPEGGSKSIICNSISFRSMLRSKHILGYDKTRAWGVSTFEYAEEGSVAMDFVPKKPQERNFPEYWFPRCDSAVSSNGTDDQYGNKSGCVFLRGFKIAIRSSLFRINCEVTCISDLDVEGLLPKPAIAWSSVPGRLLSIFLRSNSSQEHEYSDRDHITSYKHGVYHPSDVINQLLLDNDDKLDVAITHDDDWASVTRDNEDMPQNDELIRRIRNFHVQSMQSGGITYGCYSTPPRPLTDQVSNNIPPFNPAPLTTATQVDCDPSSSNDAKCKNSSQKPDDLSFGEIDSQTEIHIGEVEMVDRTGCSGGVFNPSKSPRKRKYSDGSDYSMFNAEVHTEEGKNSVDAGRPWGSSSNEVPLSPPLPSQEKPGPSDSKRLSISRSPSPPPPLPRITHRSIDKEETPR</sequence>
<gene>
    <name evidence="2" type="ORF">BDP27DRAFT_1422811</name>
</gene>
<reference evidence="2" key="1">
    <citation type="submission" date="2020-11" db="EMBL/GenBank/DDBJ databases">
        <authorList>
            <consortium name="DOE Joint Genome Institute"/>
            <person name="Ahrendt S."/>
            <person name="Riley R."/>
            <person name="Andreopoulos W."/>
            <person name="Labutti K."/>
            <person name="Pangilinan J."/>
            <person name="Ruiz-Duenas F.J."/>
            <person name="Barrasa J.M."/>
            <person name="Sanchez-Garcia M."/>
            <person name="Camarero S."/>
            <person name="Miyauchi S."/>
            <person name="Serrano A."/>
            <person name="Linde D."/>
            <person name="Babiker R."/>
            <person name="Drula E."/>
            <person name="Ayuso-Fernandez I."/>
            <person name="Pacheco R."/>
            <person name="Padilla G."/>
            <person name="Ferreira P."/>
            <person name="Barriuso J."/>
            <person name="Kellner H."/>
            <person name="Castanera R."/>
            <person name="Alfaro M."/>
            <person name="Ramirez L."/>
            <person name="Pisabarro A.G."/>
            <person name="Kuo A."/>
            <person name="Tritt A."/>
            <person name="Lipzen A."/>
            <person name="He G."/>
            <person name="Yan M."/>
            <person name="Ng V."/>
            <person name="Cullen D."/>
            <person name="Martin F."/>
            <person name="Rosso M.-N."/>
            <person name="Henrissat B."/>
            <person name="Hibbett D."/>
            <person name="Martinez A.T."/>
            <person name="Grigoriev I.V."/>
        </authorList>
    </citation>
    <scope>NUCLEOTIDE SEQUENCE</scope>
    <source>
        <strain evidence="2">AH 40177</strain>
    </source>
</reference>
<dbReference type="Proteomes" id="UP000772434">
    <property type="component" value="Unassembled WGS sequence"/>
</dbReference>
<protein>
    <submittedName>
        <fullName evidence="2">Uncharacterized protein</fullName>
    </submittedName>
</protein>
<accession>A0A9P5PT71</accession>
<comment type="caution">
    <text evidence="2">The sequence shown here is derived from an EMBL/GenBank/DDBJ whole genome shotgun (WGS) entry which is preliminary data.</text>
</comment>
<feature type="compositionally biased region" description="Polar residues" evidence="1">
    <location>
        <begin position="431"/>
        <end position="461"/>
    </location>
</feature>
<feature type="region of interest" description="Disordered" evidence="1">
    <location>
        <begin position="431"/>
        <end position="470"/>
    </location>
</feature>
<name>A0A9P5PT71_9AGAR</name>
<feature type="region of interest" description="Disordered" evidence="1">
    <location>
        <begin position="487"/>
        <end position="588"/>
    </location>
</feature>